<feature type="compositionally biased region" description="Low complexity" evidence="1">
    <location>
        <begin position="364"/>
        <end position="401"/>
    </location>
</feature>
<dbReference type="PROSITE" id="PS50004">
    <property type="entry name" value="C2"/>
    <property type="match status" value="1"/>
</dbReference>
<dbReference type="Pfam" id="PF00168">
    <property type="entry name" value="C2"/>
    <property type="match status" value="1"/>
</dbReference>
<feature type="compositionally biased region" description="Low complexity" evidence="1">
    <location>
        <begin position="298"/>
        <end position="319"/>
    </location>
</feature>
<dbReference type="Pfam" id="PF14593">
    <property type="entry name" value="PH_3"/>
    <property type="match status" value="1"/>
</dbReference>
<proteinExistence type="predicted"/>
<evidence type="ECO:0000259" key="3">
    <source>
        <dbReference type="PROSITE" id="PS50004"/>
    </source>
</evidence>
<dbReference type="InterPro" id="IPR001849">
    <property type="entry name" value="PH_domain"/>
</dbReference>
<feature type="compositionally biased region" description="Low complexity" evidence="1">
    <location>
        <begin position="419"/>
        <end position="429"/>
    </location>
</feature>
<keyword evidence="4" id="KW-0808">Transferase</keyword>
<feature type="compositionally biased region" description="Low complexity" evidence="1">
    <location>
        <begin position="436"/>
        <end position="450"/>
    </location>
</feature>
<feature type="domain" description="PH" evidence="2">
    <location>
        <begin position="194"/>
        <end position="285"/>
    </location>
</feature>
<evidence type="ECO:0000313" key="5">
    <source>
        <dbReference type="Proteomes" id="UP001141327"/>
    </source>
</evidence>
<dbReference type="Proteomes" id="UP001141327">
    <property type="component" value="Unassembled WGS sequence"/>
</dbReference>
<evidence type="ECO:0000313" key="4">
    <source>
        <dbReference type="EMBL" id="KAJ4461729.1"/>
    </source>
</evidence>
<organism evidence="4 5">
    <name type="scientific">Paratrimastix pyriformis</name>
    <dbReference type="NCBI Taxonomy" id="342808"/>
    <lineage>
        <taxon>Eukaryota</taxon>
        <taxon>Metamonada</taxon>
        <taxon>Preaxostyla</taxon>
        <taxon>Paratrimastigidae</taxon>
        <taxon>Paratrimastix</taxon>
    </lineage>
</organism>
<keyword evidence="4" id="KW-0418">Kinase</keyword>
<feature type="region of interest" description="Disordered" evidence="1">
    <location>
        <begin position="295"/>
        <end position="401"/>
    </location>
</feature>
<dbReference type="Gene3D" id="2.30.29.30">
    <property type="entry name" value="Pleckstrin-homology domain (PH domain)/Phosphotyrosine-binding domain (PTB)"/>
    <property type="match status" value="1"/>
</dbReference>
<protein>
    <submittedName>
        <fullName evidence="4">Histidine kinase</fullName>
    </submittedName>
</protein>
<dbReference type="SUPFAM" id="SSF49562">
    <property type="entry name" value="C2 domain (Calcium/lipid-binding domain, CaLB)"/>
    <property type="match status" value="1"/>
</dbReference>
<feature type="domain" description="C2" evidence="3">
    <location>
        <begin position="456"/>
        <end position="584"/>
    </location>
</feature>
<evidence type="ECO:0000256" key="1">
    <source>
        <dbReference type="SAM" id="MobiDB-lite"/>
    </source>
</evidence>
<dbReference type="InterPro" id="IPR035892">
    <property type="entry name" value="C2_domain_sf"/>
</dbReference>
<feature type="region of interest" description="Disordered" evidence="1">
    <location>
        <begin position="419"/>
        <end position="450"/>
    </location>
</feature>
<dbReference type="InterPro" id="IPR011993">
    <property type="entry name" value="PH-like_dom_sf"/>
</dbReference>
<dbReference type="GO" id="GO:0016301">
    <property type="term" value="F:kinase activity"/>
    <property type="evidence" value="ECO:0007669"/>
    <property type="project" value="UniProtKB-KW"/>
</dbReference>
<reference evidence="4" key="1">
    <citation type="journal article" date="2022" name="bioRxiv">
        <title>Genomics of Preaxostyla Flagellates Illuminates Evolutionary Transitions and the Path Towards Mitochondrial Loss.</title>
        <authorList>
            <person name="Novak L.V.F."/>
            <person name="Treitli S.C."/>
            <person name="Pyrih J."/>
            <person name="Halakuc P."/>
            <person name="Pipaliya S.V."/>
            <person name="Vacek V."/>
            <person name="Brzon O."/>
            <person name="Soukal P."/>
            <person name="Eme L."/>
            <person name="Dacks J.B."/>
            <person name="Karnkowska A."/>
            <person name="Elias M."/>
            <person name="Hampl V."/>
        </authorList>
    </citation>
    <scope>NUCLEOTIDE SEQUENCE</scope>
    <source>
        <strain evidence="4">RCP-MX</strain>
    </source>
</reference>
<gene>
    <name evidence="4" type="ORF">PAPYR_1862</name>
</gene>
<comment type="caution">
    <text evidence="4">The sequence shown here is derived from an EMBL/GenBank/DDBJ whole genome shotgun (WGS) entry which is preliminary data.</text>
</comment>
<dbReference type="Gene3D" id="2.60.40.150">
    <property type="entry name" value="C2 domain"/>
    <property type="match status" value="1"/>
</dbReference>
<dbReference type="SMART" id="SM00239">
    <property type="entry name" value="C2"/>
    <property type="match status" value="1"/>
</dbReference>
<accession>A0ABQ8URH1</accession>
<dbReference type="SUPFAM" id="SSF50729">
    <property type="entry name" value="PH domain-like"/>
    <property type="match status" value="1"/>
</dbReference>
<keyword evidence="5" id="KW-1185">Reference proteome</keyword>
<dbReference type="InterPro" id="IPR033931">
    <property type="entry name" value="PDK1-typ_PH"/>
</dbReference>
<dbReference type="EMBL" id="JAPMOS010000006">
    <property type="protein sequence ID" value="KAJ4461729.1"/>
    <property type="molecule type" value="Genomic_DNA"/>
</dbReference>
<dbReference type="PANTHER" id="PTHR48125">
    <property type="entry name" value="LP07818P1"/>
    <property type="match status" value="1"/>
</dbReference>
<dbReference type="CDD" id="cd00030">
    <property type="entry name" value="C2"/>
    <property type="match status" value="1"/>
</dbReference>
<dbReference type="InterPro" id="IPR000008">
    <property type="entry name" value="C2_dom"/>
</dbReference>
<dbReference type="SMART" id="SM00233">
    <property type="entry name" value="PH"/>
    <property type="match status" value="1"/>
</dbReference>
<dbReference type="PROSITE" id="PS50003">
    <property type="entry name" value="PH_DOMAIN"/>
    <property type="match status" value="1"/>
</dbReference>
<dbReference type="CDD" id="cd00821">
    <property type="entry name" value="PH"/>
    <property type="match status" value="1"/>
</dbReference>
<name>A0ABQ8URH1_9EUKA</name>
<dbReference type="PANTHER" id="PTHR48125:SF10">
    <property type="entry name" value="OS12G0136300 PROTEIN"/>
    <property type="match status" value="1"/>
</dbReference>
<feature type="compositionally biased region" description="Pro residues" evidence="1">
    <location>
        <begin position="345"/>
        <end position="362"/>
    </location>
</feature>
<sequence length="779" mass="85292">MHAQSTLGSDVQRAFAEAKDTFCGLVEQQQMLPQEYESCLQHFHDTVEEIQHYETQCKSLSENAAIGYITAVLVFDINHCLQNLHDIAENRVIRGSHLTEAEINFIVEITDLYNFFLLELFPSLGLNPIESLVDLTSIATEQRAPRPLSKVTINAAKRIILNGGDPNSPELAALSLSKSNLSRVSQMMRPHNEVLIRYGLVVKSRKLTKKLRYLFLTNLRLFYMENLDTFKGSIELASIIGVKASKASFQVITKGRTYMFACLQSDVCTAAAASAWERDILAAVQFFASLRQEPALPPSGSAPTAAQQAAAPRAPEHPAQPVPTVNLSPDFILPGMDLSRYAAPAQPPEPPPPPAATPPPSGLSPTRPSTTPIPIRPEGTPAPAACTVAASPSSPSSISLLASPPEGAALLATAASTPASPLTVSGQHQSPPPHGGSPSALAAPAAAPEPAQLPSFAAAPEPAPDPNQELPSYEIVVFVGRAENLLVNRKGRADNPYFFIGIGSPLHYSPRRVGRLRSQIHDGTRDPTFNETFTFRYSADMEPFLDLRLYSKTPSTVNNFSYGSVRMGLQEVFMADSHELEGWWDIGAHEGRTHGRIFIRVTLKDYPLFKVPDPVAFPVPALVTHRTFELREKVPLVFGGEHEIVATLRGDPNVAIQLVDAASRRPIYGLRKASFLKKEFLAVDGRNEEFGRCYHKLKTVRKKKIRMILRSEEFLLTMEGNYSNEVSITDFMGRPVASLVVGEGAYNRTVERVLVLTVTHPNVDAALLVLFALYVLYTL</sequence>
<evidence type="ECO:0000259" key="2">
    <source>
        <dbReference type="PROSITE" id="PS50003"/>
    </source>
</evidence>